<dbReference type="PANTHER" id="PTHR43072">
    <property type="entry name" value="N-ACETYLTRANSFERASE"/>
    <property type="match status" value="1"/>
</dbReference>
<dbReference type="Gene3D" id="3.40.630.30">
    <property type="match status" value="1"/>
</dbReference>
<keyword evidence="2" id="KW-0012">Acyltransferase</keyword>
<organism evidence="4 5">
    <name type="scientific">Rhizoclosmatium globosum</name>
    <dbReference type="NCBI Taxonomy" id="329046"/>
    <lineage>
        <taxon>Eukaryota</taxon>
        <taxon>Fungi</taxon>
        <taxon>Fungi incertae sedis</taxon>
        <taxon>Chytridiomycota</taxon>
        <taxon>Chytridiomycota incertae sedis</taxon>
        <taxon>Chytridiomycetes</taxon>
        <taxon>Chytridiales</taxon>
        <taxon>Chytriomycetaceae</taxon>
        <taxon>Rhizoclosmatium</taxon>
    </lineage>
</organism>
<keyword evidence="5" id="KW-1185">Reference proteome</keyword>
<proteinExistence type="predicted"/>
<reference evidence="4 5" key="1">
    <citation type="submission" date="2016-07" db="EMBL/GenBank/DDBJ databases">
        <title>Pervasive Adenine N6-methylation of Active Genes in Fungi.</title>
        <authorList>
            <consortium name="DOE Joint Genome Institute"/>
            <person name="Mondo S.J."/>
            <person name="Dannebaum R.O."/>
            <person name="Kuo R.C."/>
            <person name="Labutti K."/>
            <person name="Haridas S."/>
            <person name="Kuo A."/>
            <person name="Salamov A."/>
            <person name="Ahrendt S.R."/>
            <person name="Lipzen A."/>
            <person name="Sullivan W."/>
            <person name="Andreopoulos W.B."/>
            <person name="Clum A."/>
            <person name="Lindquist E."/>
            <person name="Daum C."/>
            <person name="Ramamoorthy G.K."/>
            <person name="Gryganskyi A."/>
            <person name="Culley D."/>
            <person name="Magnuson J.K."/>
            <person name="James T.Y."/>
            <person name="O'Malley M.A."/>
            <person name="Stajich J.E."/>
            <person name="Spatafora J.W."/>
            <person name="Visel A."/>
            <person name="Grigoriev I.V."/>
        </authorList>
    </citation>
    <scope>NUCLEOTIDE SEQUENCE [LARGE SCALE GENOMIC DNA]</scope>
    <source>
        <strain evidence="4 5">JEL800</strain>
    </source>
</reference>
<dbReference type="Proteomes" id="UP000193642">
    <property type="component" value="Unassembled WGS sequence"/>
</dbReference>
<dbReference type="InterPro" id="IPR016181">
    <property type="entry name" value="Acyl_CoA_acyltransferase"/>
</dbReference>
<evidence type="ECO:0000256" key="2">
    <source>
        <dbReference type="ARBA" id="ARBA00023315"/>
    </source>
</evidence>
<dbReference type="STRING" id="329046.A0A1Y2C4Y0"/>
<feature type="domain" description="N-acetyltransferase" evidence="3">
    <location>
        <begin position="1"/>
        <end position="157"/>
    </location>
</feature>
<evidence type="ECO:0000313" key="5">
    <source>
        <dbReference type="Proteomes" id="UP000193642"/>
    </source>
</evidence>
<gene>
    <name evidence="4" type="ORF">BCR33DRAFT_767654</name>
</gene>
<dbReference type="PROSITE" id="PS51186">
    <property type="entry name" value="GNAT"/>
    <property type="match status" value="1"/>
</dbReference>
<evidence type="ECO:0000256" key="1">
    <source>
        <dbReference type="ARBA" id="ARBA00022679"/>
    </source>
</evidence>
<protein>
    <submittedName>
        <fullName evidence="4">Phosphinothricin N-acetyltransferase</fullName>
    </submittedName>
</protein>
<dbReference type="Pfam" id="PF13420">
    <property type="entry name" value="Acetyltransf_4"/>
    <property type="match status" value="1"/>
</dbReference>
<dbReference type="SUPFAM" id="SSF55729">
    <property type="entry name" value="Acyl-CoA N-acyltransferases (Nat)"/>
    <property type="match status" value="1"/>
</dbReference>
<accession>A0A1Y2C4Y0</accession>
<dbReference type="OrthoDB" id="2129362at2759"/>
<dbReference type="EMBL" id="MCGO01000032">
    <property type="protein sequence ID" value="ORY41375.1"/>
    <property type="molecule type" value="Genomic_DNA"/>
</dbReference>
<sequence length="165" mass="19159">MIRPATENDAEAIRDIYQPYITDTIITFEEEPVSVEEIRSRITKILADGYPYFVYEDPETKKILGYCYSSQFRTRNAYRFCTESSLYLINDDSVKGKGLGTLLYKHLIEELRVRKFHTVLGVVSLPNEASAKLHEKLGFTKCCHLRESGFKFGKWIDVGFWELIL</sequence>
<dbReference type="AlphaFoldDB" id="A0A1Y2C4Y0"/>
<comment type="caution">
    <text evidence="4">The sequence shown here is derived from an EMBL/GenBank/DDBJ whole genome shotgun (WGS) entry which is preliminary data.</text>
</comment>
<evidence type="ECO:0000259" key="3">
    <source>
        <dbReference type="PROSITE" id="PS51186"/>
    </source>
</evidence>
<dbReference type="GO" id="GO:0016747">
    <property type="term" value="F:acyltransferase activity, transferring groups other than amino-acyl groups"/>
    <property type="evidence" value="ECO:0007669"/>
    <property type="project" value="InterPro"/>
</dbReference>
<keyword evidence="1 4" id="KW-0808">Transferase</keyword>
<evidence type="ECO:0000313" key="4">
    <source>
        <dbReference type="EMBL" id="ORY41375.1"/>
    </source>
</evidence>
<dbReference type="InterPro" id="IPR000182">
    <property type="entry name" value="GNAT_dom"/>
</dbReference>
<name>A0A1Y2C4Y0_9FUNG</name>
<dbReference type="PANTHER" id="PTHR43072:SF23">
    <property type="entry name" value="UPF0039 PROTEIN C11D3.02C"/>
    <property type="match status" value="1"/>
</dbReference>